<dbReference type="AlphaFoldDB" id="A0A1C3EFY1"/>
<gene>
    <name evidence="1" type="ORF">A6X21_21640</name>
</gene>
<comment type="caution">
    <text evidence="1">The sequence shown here is derived from an EMBL/GenBank/DDBJ whole genome shotgun (WGS) entry which is preliminary data.</text>
</comment>
<sequence>MLRFRQWLFSKDEYITHQVVISIPDSVEIRQMTVFGVFRRGLSEVFSSGTCWCLSENWSAEQSVFVSDQGFGTVPQEHNQRAFSKYETAGLHKKDCEKRPSGESWSFFYRANHNGDYSSRDFDSK</sequence>
<protein>
    <submittedName>
        <fullName evidence="1">Uncharacterized protein</fullName>
    </submittedName>
</protein>
<dbReference type="STRING" id="1841610.A6X21_21640"/>
<accession>A0A1C3EFY1</accession>
<name>A0A1C3EFY1_9PLAN</name>
<evidence type="ECO:0000313" key="2">
    <source>
        <dbReference type="Proteomes" id="UP000094828"/>
    </source>
</evidence>
<dbReference type="Proteomes" id="UP000094828">
    <property type="component" value="Unassembled WGS sequence"/>
</dbReference>
<reference evidence="1 2" key="1">
    <citation type="submission" date="2016-05" db="EMBL/GenBank/DDBJ databases">
        <title>Genomic and physiological characterization of Planctopirus sp. isolated from fresh water lake.</title>
        <authorList>
            <person name="Subhash Y."/>
            <person name="Ramana C."/>
        </authorList>
    </citation>
    <scope>NUCLEOTIDE SEQUENCE [LARGE SCALE GENOMIC DNA]</scope>
    <source>
        <strain evidence="1 2">JC280</strain>
    </source>
</reference>
<evidence type="ECO:0000313" key="1">
    <source>
        <dbReference type="EMBL" id="ODA32119.1"/>
    </source>
</evidence>
<dbReference type="EMBL" id="LYDR01000071">
    <property type="protein sequence ID" value="ODA32119.1"/>
    <property type="molecule type" value="Genomic_DNA"/>
</dbReference>
<keyword evidence="2" id="KW-1185">Reference proteome</keyword>
<organism evidence="1 2">
    <name type="scientific">Planctopirus hydrillae</name>
    <dbReference type="NCBI Taxonomy" id="1841610"/>
    <lineage>
        <taxon>Bacteria</taxon>
        <taxon>Pseudomonadati</taxon>
        <taxon>Planctomycetota</taxon>
        <taxon>Planctomycetia</taxon>
        <taxon>Planctomycetales</taxon>
        <taxon>Planctomycetaceae</taxon>
        <taxon>Planctopirus</taxon>
    </lineage>
</organism>
<proteinExistence type="predicted"/>